<dbReference type="EMBL" id="LAZR01007372">
    <property type="protein sequence ID" value="KKM85682.1"/>
    <property type="molecule type" value="Genomic_DNA"/>
</dbReference>
<organism evidence="1">
    <name type="scientific">marine sediment metagenome</name>
    <dbReference type="NCBI Taxonomy" id="412755"/>
    <lineage>
        <taxon>unclassified sequences</taxon>
        <taxon>metagenomes</taxon>
        <taxon>ecological metagenomes</taxon>
    </lineage>
</organism>
<sequence>MALQFADVDDAVLLTQQHLVKRGAFTDLQTDLQDHVLVRELWKGRKKVFSGGDPWEFEAQIDHNYSAKFVGLFETDGSALTDTMIKGTVNARHLNAHYIYDQREPAFQKGGVAIVNLVKTRYVAMMVSWFELLEATLWQQPEDDNKTPFGIAYWVTRSGSEGFNGGNPSNFSSGKAGISFGDQPRWANWTNQYVSVSKEDLIRKMRRAHRRTKFRSPVSHATPTLGGMKNGIYTNDDVIGLMEEQLEDQNMNLGNDLASKDGRAMFKSTPITYVSFLNDDSQDPVYMLDWKTLALGVLSGWQNQLSAPYMVPSKSKVRRVDLDSTLQMICTDLRRQAVISTA</sequence>
<reference evidence="1" key="1">
    <citation type="journal article" date="2015" name="Nature">
        <title>Complex archaea that bridge the gap between prokaryotes and eukaryotes.</title>
        <authorList>
            <person name="Spang A."/>
            <person name="Saw J.H."/>
            <person name="Jorgensen S.L."/>
            <person name="Zaremba-Niedzwiedzka K."/>
            <person name="Martijn J."/>
            <person name="Lind A.E."/>
            <person name="van Eijk R."/>
            <person name="Schleper C."/>
            <person name="Guy L."/>
            <person name="Ettema T.J."/>
        </authorList>
    </citation>
    <scope>NUCLEOTIDE SEQUENCE</scope>
</reference>
<gene>
    <name evidence="1" type="ORF">LCGC14_1286640</name>
</gene>
<accession>A0A0F9NWM8</accession>
<evidence type="ECO:0008006" key="2">
    <source>
        <dbReference type="Google" id="ProtNLM"/>
    </source>
</evidence>
<evidence type="ECO:0000313" key="1">
    <source>
        <dbReference type="EMBL" id="KKM85682.1"/>
    </source>
</evidence>
<dbReference type="NCBIfam" id="NF033394">
    <property type="entry name" value="capsid_maj_Podo"/>
    <property type="match status" value="1"/>
</dbReference>
<dbReference type="AlphaFoldDB" id="A0A0F9NWM8"/>
<name>A0A0F9NWM8_9ZZZZ</name>
<proteinExistence type="predicted"/>
<protein>
    <recommendedName>
        <fullName evidence="2">Bacteriophage Mu GpT domain-containing protein</fullName>
    </recommendedName>
</protein>
<comment type="caution">
    <text evidence="1">The sequence shown here is derived from an EMBL/GenBank/DDBJ whole genome shotgun (WGS) entry which is preliminary data.</text>
</comment>
<dbReference type="InterPro" id="IPR049718">
    <property type="entry name" value="AKO59007-like"/>
</dbReference>